<dbReference type="AlphaFoldDB" id="A0A8H6D2F6"/>
<sequence>MLISKSLILSCLLFGAAQALAEPKDDKPTDHPHLAKRSKANDDAPTNDPKLAERKIVVTDRRLARRTVKTDHHKLARRTIDNPPPNPTH</sequence>
<dbReference type="OrthoDB" id="5032795at2759"/>
<name>A0A8H6D2F6_9HYPO</name>
<proteinExistence type="predicted"/>
<gene>
    <name evidence="3" type="ORF">FMUND_14163</name>
</gene>
<feature type="compositionally biased region" description="Basic and acidic residues" evidence="1">
    <location>
        <begin position="50"/>
        <end position="62"/>
    </location>
</feature>
<reference evidence="3 4" key="1">
    <citation type="submission" date="2020-05" db="EMBL/GenBank/DDBJ databases">
        <title>Identification and distribution of gene clusters putatively required for synthesis of sphingolipid metabolism inhibitors in phylogenetically diverse species of the filamentous fungus Fusarium.</title>
        <authorList>
            <person name="Kim H.-S."/>
            <person name="Busman M."/>
            <person name="Brown D.W."/>
            <person name="Divon H."/>
            <person name="Uhlig S."/>
            <person name="Proctor R.H."/>
        </authorList>
    </citation>
    <scope>NUCLEOTIDE SEQUENCE [LARGE SCALE GENOMIC DNA]</scope>
    <source>
        <strain evidence="3 4">NRRL 66235</strain>
    </source>
</reference>
<protein>
    <recommendedName>
        <fullName evidence="5">RxLR effector protein</fullName>
    </recommendedName>
</protein>
<dbReference type="EMBL" id="JAAOAN010000704">
    <property type="protein sequence ID" value="KAF5700845.1"/>
    <property type="molecule type" value="Genomic_DNA"/>
</dbReference>
<accession>A0A8H6D2F6</accession>
<comment type="caution">
    <text evidence="3">The sequence shown here is derived from an EMBL/GenBank/DDBJ whole genome shotgun (WGS) entry which is preliminary data.</text>
</comment>
<feature type="region of interest" description="Disordered" evidence="1">
    <location>
        <begin position="21"/>
        <end position="89"/>
    </location>
</feature>
<evidence type="ECO:0000313" key="4">
    <source>
        <dbReference type="Proteomes" id="UP000544331"/>
    </source>
</evidence>
<feature type="compositionally biased region" description="Basic residues" evidence="1">
    <location>
        <begin position="63"/>
        <end position="77"/>
    </location>
</feature>
<evidence type="ECO:0008006" key="5">
    <source>
        <dbReference type="Google" id="ProtNLM"/>
    </source>
</evidence>
<evidence type="ECO:0000313" key="3">
    <source>
        <dbReference type="EMBL" id="KAF5700845.1"/>
    </source>
</evidence>
<keyword evidence="4" id="KW-1185">Reference proteome</keyword>
<dbReference type="Proteomes" id="UP000544331">
    <property type="component" value="Unassembled WGS sequence"/>
</dbReference>
<evidence type="ECO:0000256" key="1">
    <source>
        <dbReference type="SAM" id="MobiDB-lite"/>
    </source>
</evidence>
<feature type="chain" id="PRO_5034171302" description="RxLR effector protein" evidence="2">
    <location>
        <begin position="22"/>
        <end position="89"/>
    </location>
</feature>
<feature type="compositionally biased region" description="Basic and acidic residues" evidence="1">
    <location>
        <begin position="22"/>
        <end position="33"/>
    </location>
</feature>
<organism evidence="3 4">
    <name type="scientific">Fusarium mundagurra</name>
    <dbReference type="NCBI Taxonomy" id="1567541"/>
    <lineage>
        <taxon>Eukaryota</taxon>
        <taxon>Fungi</taxon>
        <taxon>Dikarya</taxon>
        <taxon>Ascomycota</taxon>
        <taxon>Pezizomycotina</taxon>
        <taxon>Sordariomycetes</taxon>
        <taxon>Hypocreomycetidae</taxon>
        <taxon>Hypocreales</taxon>
        <taxon>Nectriaceae</taxon>
        <taxon>Fusarium</taxon>
        <taxon>Fusarium fujikuroi species complex</taxon>
    </lineage>
</organism>
<feature type="signal peptide" evidence="2">
    <location>
        <begin position="1"/>
        <end position="21"/>
    </location>
</feature>
<keyword evidence="2" id="KW-0732">Signal</keyword>
<evidence type="ECO:0000256" key="2">
    <source>
        <dbReference type="SAM" id="SignalP"/>
    </source>
</evidence>